<dbReference type="EC" id="2.7.2.8" evidence="9"/>
<dbReference type="InterPro" id="IPR001048">
    <property type="entry name" value="Asp/Glu/Uridylate_kinase"/>
</dbReference>
<evidence type="ECO:0000256" key="6">
    <source>
        <dbReference type="ARBA" id="ARBA00022777"/>
    </source>
</evidence>
<evidence type="ECO:0000313" key="12">
    <source>
        <dbReference type="Proteomes" id="UP000254737"/>
    </source>
</evidence>
<proteinExistence type="inferred from homology"/>
<feature type="site" description="Transition state stabilizer" evidence="9">
    <location>
        <position position="223"/>
    </location>
</feature>
<comment type="similarity">
    <text evidence="9">Belongs to the acetylglutamate kinase family. ArgB subfamily.</text>
</comment>
<keyword evidence="6 9" id="KW-0418">Kinase</keyword>
<dbReference type="InterPro" id="IPR036393">
    <property type="entry name" value="AceGlu_kinase-like_sf"/>
</dbReference>
<keyword evidence="2 9" id="KW-0055">Arginine biosynthesis</keyword>
<gene>
    <name evidence="9 11" type="primary">argB</name>
    <name evidence="11" type="ORF">NCTC13456_01000</name>
</gene>
<dbReference type="InterPro" id="IPR004662">
    <property type="entry name" value="AcgluKinase_fam"/>
</dbReference>
<comment type="catalytic activity">
    <reaction evidence="8 9">
        <text>N-acetyl-L-glutamate + ATP = N-acetyl-L-glutamyl 5-phosphate + ADP</text>
        <dbReference type="Rhea" id="RHEA:14629"/>
        <dbReference type="ChEBI" id="CHEBI:30616"/>
        <dbReference type="ChEBI" id="CHEBI:44337"/>
        <dbReference type="ChEBI" id="CHEBI:57936"/>
        <dbReference type="ChEBI" id="CHEBI:456216"/>
        <dbReference type="EC" id="2.7.2.8"/>
    </reaction>
</comment>
<comment type="pathway">
    <text evidence="1 9">Amino-acid biosynthesis; L-arginine biosynthesis; N(2)-acetyl-L-ornithine from L-glutamate: step 2/4.</text>
</comment>
<evidence type="ECO:0000256" key="2">
    <source>
        <dbReference type="ARBA" id="ARBA00022571"/>
    </source>
</evidence>
<evidence type="ECO:0000256" key="4">
    <source>
        <dbReference type="ARBA" id="ARBA00022679"/>
    </source>
</evidence>
<organism evidence="11 12">
    <name type="scientific">Empedobacter falsenii</name>
    <dbReference type="NCBI Taxonomy" id="343874"/>
    <lineage>
        <taxon>Bacteria</taxon>
        <taxon>Pseudomonadati</taxon>
        <taxon>Bacteroidota</taxon>
        <taxon>Flavobacteriia</taxon>
        <taxon>Flavobacteriales</taxon>
        <taxon>Weeksellaceae</taxon>
        <taxon>Empedobacter</taxon>
    </lineage>
</organism>
<dbReference type="Pfam" id="PF00696">
    <property type="entry name" value="AA_kinase"/>
    <property type="match status" value="1"/>
</dbReference>
<dbReference type="InterPro" id="IPR037528">
    <property type="entry name" value="ArgB"/>
</dbReference>
<feature type="binding site" evidence="9">
    <location>
        <begin position="38"/>
        <end position="39"/>
    </location>
    <ligand>
        <name>substrate</name>
    </ligand>
</feature>
<dbReference type="HAMAP" id="MF_00082">
    <property type="entry name" value="ArgB"/>
    <property type="match status" value="1"/>
</dbReference>
<comment type="function">
    <text evidence="9">Catalyzes the ATP-dependent phosphorylation of N-acetyl-L-glutamate.</text>
</comment>
<accession>A0A376G424</accession>
<feature type="site" description="Transition state stabilizer" evidence="9">
    <location>
        <position position="6"/>
    </location>
</feature>
<evidence type="ECO:0000256" key="7">
    <source>
        <dbReference type="ARBA" id="ARBA00022840"/>
    </source>
</evidence>
<evidence type="ECO:0000259" key="10">
    <source>
        <dbReference type="Pfam" id="PF00696"/>
    </source>
</evidence>
<dbReference type="GO" id="GO:0005524">
    <property type="term" value="F:ATP binding"/>
    <property type="evidence" value="ECO:0007669"/>
    <property type="project" value="UniProtKB-UniRule"/>
</dbReference>
<evidence type="ECO:0000256" key="3">
    <source>
        <dbReference type="ARBA" id="ARBA00022605"/>
    </source>
</evidence>
<feature type="binding site" evidence="9">
    <location>
        <position position="157"/>
    </location>
    <ligand>
        <name>substrate</name>
    </ligand>
</feature>
<dbReference type="GO" id="GO:0042450">
    <property type="term" value="P:L-arginine biosynthetic process via ornithine"/>
    <property type="evidence" value="ECO:0007669"/>
    <property type="project" value="UniProtKB-UniRule"/>
</dbReference>
<keyword evidence="9" id="KW-0963">Cytoplasm</keyword>
<dbReference type="GO" id="GO:0005737">
    <property type="term" value="C:cytoplasm"/>
    <property type="evidence" value="ECO:0007669"/>
    <property type="project" value="UniProtKB-SubCell"/>
</dbReference>
<comment type="subcellular location">
    <subcellularLocation>
        <location evidence="9">Cytoplasm</location>
    </subcellularLocation>
</comment>
<dbReference type="EMBL" id="UFXS01000001">
    <property type="protein sequence ID" value="STD54408.1"/>
    <property type="molecule type" value="Genomic_DNA"/>
</dbReference>
<evidence type="ECO:0000256" key="9">
    <source>
        <dbReference type="HAMAP-Rule" id="MF_00082"/>
    </source>
</evidence>
<name>A0A376G424_9FLAO</name>
<dbReference type="Proteomes" id="UP000254737">
    <property type="component" value="Unassembled WGS sequence"/>
</dbReference>
<dbReference type="RefSeq" id="WP_114999092.1">
    <property type="nucleotide sequence ID" value="NZ_UFXS01000001.1"/>
</dbReference>
<dbReference type="PANTHER" id="PTHR23342:SF0">
    <property type="entry name" value="N-ACETYLGLUTAMATE SYNTHASE, MITOCHONDRIAL"/>
    <property type="match status" value="1"/>
</dbReference>
<dbReference type="PIRSF" id="PIRSF000728">
    <property type="entry name" value="NAGK"/>
    <property type="match status" value="1"/>
</dbReference>
<keyword evidence="7 9" id="KW-0067">ATP-binding</keyword>
<dbReference type="Gene3D" id="3.40.1160.10">
    <property type="entry name" value="Acetylglutamate kinase-like"/>
    <property type="match status" value="1"/>
</dbReference>
<dbReference type="UniPathway" id="UPA00068">
    <property type="reaction ID" value="UER00107"/>
</dbReference>
<evidence type="ECO:0000256" key="8">
    <source>
        <dbReference type="ARBA" id="ARBA00048141"/>
    </source>
</evidence>
<dbReference type="NCBIfam" id="TIGR00761">
    <property type="entry name" value="argB"/>
    <property type="match status" value="1"/>
</dbReference>
<keyword evidence="5 9" id="KW-0547">Nucleotide-binding</keyword>
<reference evidence="11 12" key="1">
    <citation type="submission" date="2018-06" db="EMBL/GenBank/DDBJ databases">
        <authorList>
            <consortium name="Pathogen Informatics"/>
            <person name="Doyle S."/>
        </authorList>
    </citation>
    <scope>NUCLEOTIDE SEQUENCE [LARGE SCALE GENOMIC DNA]</scope>
    <source>
        <strain evidence="11 12">NCTC13456</strain>
    </source>
</reference>
<protein>
    <recommendedName>
        <fullName evidence="9">Acetylglutamate kinase</fullName>
        <ecNumber evidence="9">2.7.2.8</ecNumber>
    </recommendedName>
    <alternativeName>
        <fullName evidence="9">N-acetyl-L-glutamate 5-phosphotransferase</fullName>
    </alternativeName>
    <alternativeName>
        <fullName evidence="9">NAG kinase</fullName>
        <shortName evidence="9">NAGK</shortName>
    </alternativeName>
</protein>
<dbReference type="PANTHER" id="PTHR23342">
    <property type="entry name" value="N-ACETYLGLUTAMATE SYNTHASE"/>
    <property type="match status" value="1"/>
</dbReference>
<dbReference type="AlphaFoldDB" id="A0A376G424"/>
<sequence length="255" mass="27757">MLKIIKIGGGIIDNEQDLEQFLQTFSEIKEPKILVHGGGKGASKMLNQLGIEPKMIEGRRITDKPTLDVVTGLYAGNLNKSIVSKLQEFGCNALGLSGADGNAIKGSKRPVKTIDYGFVGDLNDKSVNKELFQLLIDNNITPVVCAITHDGNGQLLNTNADTIASTIAVAMSQENEVELNFCFDKIGVLRDVNDDTTLIPKINETLYLQLKEEGVIFEGMIPKLDNSFKVINAGVKNVCLVHARNINSEIKTILC</sequence>
<keyword evidence="3 9" id="KW-0028">Amino-acid biosynthesis</keyword>
<keyword evidence="4 9" id="KW-0808">Transferase</keyword>
<evidence type="ECO:0000256" key="1">
    <source>
        <dbReference type="ARBA" id="ARBA00004828"/>
    </source>
</evidence>
<dbReference type="SUPFAM" id="SSF53633">
    <property type="entry name" value="Carbamate kinase-like"/>
    <property type="match status" value="1"/>
</dbReference>
<dbReference type="CDD" id="cd04238">
    <property type="entry name" value="AAK_NAGK-like"/>
    <property type="match status" value="1"/>
</dbReference>
<evidence type="ECO:0000313" key="11">
    <source>
        <dbReference type="EMBL" id="STD54408.1"/>
    </source>
</evidence>
<feature type="domain" description="Aspartate/glutamate/uridylate kinase" evidence="10">
    <location>
        <begin position="1"/>
        <end position="241"/>
    </location>
</feature>
<feature type="binding site" evidence="9">
    <location>
        <position position="60"/>
    </location>
    <ligand>
        <name>substrate</name>
    </ligand>
</feature>
<dbReference type="GO" id="GO:0003991">
    <property type="term" value="F:acetylglutamate kinase activity"/>
    <property type="evidence" value="ECO:0007669"/>
    <property type="project" value="UniProtKB-UniRule"/>
</dbReference>
<evidence type="ECO:0000256" key="5">
    <source>
        <dbReference type="ARBA" id="ARBA00022741"/>
    </source>
</evidence>
<dbReference type="STRING" id="343874.GCA_000805695_02266"/>